<sequence>MRRYLVLGGAALAGALLLLGGCGRVASPNAGTANLSVTISQPQNGAFTNARDVEVKVSATGAKVDSVRVEYQGPSGNGSISLSPQGGVWKGSLPSSLASGVYTLTAKASAGSVEKESPSIQFTLDLDKPTLEVIEPSDKPIVLQSNKDLTIQVQARDDLSGVKQVRLFVGSTPVDVAPSVSEDVYTFYVNPLFGYSLRHYSRRHPSYPGDG</sequence>
<evidence type="ECO:0000313" key="2">
    <source>
        <dbReference type="Proteomes" id="UP001589830"/>
    </source>
</evidence>
<comment type="caution">
    <text evidence="1">The sequence shown here is derived from an EMBL/GenBank/DDBJ whole genome shotgun (WGS) entry which is preliminary data.</text>
</comment>
<name>A0ABV6Q0K4_9DEIN</name>
<gene>
    <name evidence="1" type="ORF">ACFFFP_05430</name>
</gene>
<dbReference type="EMBL" id="JBHLTW010000019">
    <property type="protein sequence ID" value="MFC0595606.1"/>
    <property type="molecule type" value="Genomic_DNA"/>
</dbReference>
<dbReference type="PROSITE" id="PS51257">
    <property type="entry name" value="PROKAR_LIPOPROTEIN"/>
    <property type="match status" value="1"/>
</dbReference>
<proteinExistence type="predicted"/>
<keyword evidence="2" id="KW-1185">Reference proteome</keyword>
<dbReference type="Pfam" id="PF17957">
    <property type="entry name" value="Big_7"/>
    <property type="match status" value="1"/>
</dbReference>
<protein>
    <submittedName>
        <fullName evidence="1">Ig-like domain-containing protein</fullName>
    </submittedName>
</protein>
<reference evidence="1 2" key="1">
    <citation type="submission" date="2024-09" db="EMBL/GenBank/DDBJ databases">
        <authorList>
            <person name="Sun Q."/>
            <person name="Mori K."/>
        </authorList>
    </citation>
    <scope>NUCLEOTIDE SEQUENCE [LARGE SCALE GENOMIC DNA]</scope>
    <source>
        <strain evidence="1 2">NCAIM B.02340</strain>
    </source>
</reference>
<dbReference type="Proteomes" id="UP001589830">
    <property type="component" value="Unassembled WGS sequence"/>
</dbReference>
<evidence type="ECO:0000313" key="1">
    <source>
        <dbReference type="EMBL" id="MFC0595606.1"/>
    </source>
</evidence>
<organism evidence="1 2">
    <name type="scientific">Thermus composti</name>
    <dbReference type="NCBI Taxonomy" id="532059"/>
    <lineage>
        <taxon>Bacteria</taxon>
        <taxon>Thermotogati</taxon>
        <taxon>Deinococcota</taxon>
        <taxon>Deinococci</taxon>
        <taxon>Thermales</taxon>
        <taxon>Thermaceae</taxon>
        <taxon>Thermus</taxon>
    </lineage>
</organism>
<dbReference type="Gene3D" id="2.60.40.10">
    <property type="entry name" value="Immunoglobulins"/>
    <property type="match status" value="1"/>
</dbReference>
<dbReference type="InterPro" id="IPR013783">
    <property type="entry name" value="Ig-like_fold"/>
</dbReference>
<accession>A0ABV6Q0K4</accession>
<dbReference type="RefSeq" id="WP_371863176.1">
    <property type="nucleotide sequence ID" value="NZ_BMPJ01000028.1"/>
</dbReference>